<comment type="caution">
    <text evidence="4">The sequence shown here is derived from an EMBL/GenBank/DDBJ whole genome shotgun (WGS) entry which is preliminary data.</text>
</comment>
<dbReference type="InterPro" id="IPR046348">
    <property type="entry name" value="SIS_dom_sf"/>
</dbReference>
<dbReference type="GO" id="GO:1901135">
    <property type="term" value="P:carbohydrate derivative metabolic process"/>
    <property type="evidence" value="ECO:0007669"/>
    <property type="project" value="InterPro"/>
</dbReference>
<evidence type="ECO:0000313" key="4">
    <source>
        <dbReference type="EMBL" id="PIZ45673.1"/>
    </source>
</evidence>
<comment type="similarity">
    <text evidence="1">Belongs to the PGI/PMI family.</text>
</comment>
<protein>
    <recommendedName>
        <fullName evidence="3">Bifunctional glucose-6-phosphate/mannose-6-phosphate isomerase C-terminal domain-containing protein</fullName>
    </recommendedName>
</protein>
<dbReference type="Pfam" id="PF10432">
    <property type="entry name" value="bact-PGI_C"/>
    <property type="match status" value="1"/>
</dbReference>
<dbReference type="GO" id="GO:0005975">
    <property type="term" value="P:carbohydrate metabolic process"/>
    <property type="evidence" value="ECO:0007669"/>
    <property type="project" value="InterPro"/>
</dbReference>
<dbReference type="Proteomes" id="UP000231727">
    <property type="component" value="Unassembled WGS sequence"/>
</dbReference>
<dbReference type="SUPFAM" id="SSF53697">
    <property type="entry name" value="SIS domain"/>
    <property type="match status" value="1"/>
</dbReference>
<gene>
    <name evidence="4" type="ORF">COY30_01615</name>
</gene>
<evidence type="ECO:0000256" key="2">
    <source>
        <dbReference type="ARBA" id="ARBA00023235"/>
    </source>
</evidence>
<organism evidence="4 5">
    <name type="scientific">Candidatus Woesebacteria bacterium CG_4_10_14_0_2_um_filter_44_9</name>
    <dbReference type="NCBI Taxonomy" id="1975055"/>
    <lineage>
        <taxon>Bacteria</taxon>
        <taxon>Candidatus Woeseibacteriota</taxon>
    </lineage>
</organism>
<dbReference type="InterPro" id="IPR019490">
    <property type="entry name" value="Glu6P/Mann6P_isomerase_C"/>
</dbReference>
<proteinExistence type="inferred from homology"/>
<feature type="domain" description="Bifunctional glucose-6-phosphate/mannose-6-phosphate isomerase C-terminal" evidence="3">
    <location>
        <begin position="82"/>
        <end position="231"/>
    </location>
</feature>
<reference evidence="5" key="1">
    <citation type="submission" date="2017-09" db="EMBL/GenBank/DDBJ databases">
        <title>Depth-based differentiation of microbial function through sediment-hosted aquifers and enrichment of novel symbionts in the deep terrestrial subsurface.</title>
        <authorList>
            <person name="Probst A.J."/>
            <person name="Ladd B."/>
            <person name="Jarett J.K."/>
            <person name="Geller-Mcgrath D.E."/>
            <person name="Sieber C.M.K."/>
            <person name="Emerson J.B."/>
            <person name="Anantharaman K."/>
            <person name="Thomas B.C."/>
            <person name="Malmstrom R."/>
            <person name="Stieglmeier M."/>
            <person name="Klingl A."/>
            <person name="Woyke T."/>
            <person name="Ryan C.M."/>
            <person name="Banfield J.F."/>
        </authorList>
    </citation>
    <scope>NUCLEOTIDE SEQUENCE [LARGE SCALE GENOMIC DNA]</scope>
</reference>
<dbReference type="GO" id="GO:0004476">
    <property type="term" value="F:mannose-6-phosphate isomerase activity"/>
    <property type="evidence" value="ECO:0007669"/>
    <property type="project" value="InterPro"/>
</dbReference>
<sequence length="237" mass="26573">MAIGTGNTLIKLAQELQVPYYRIIPKFNPSDQPRMAIGYSIVGQLTLAAKIGIISLSSENIKEAVTAMNGIQKKNSVEVVSHNEAKKLAVRMKDKIISFISAGHLVGATHVFNNQINENSKVFCADFVIPEINHHLMEGLSHPEINKTGIFSVFVDSDLYPARIRQRISLTKDVVEKHDVETFVFKPKSKTKLTQVFELIQFGAFVNFYLSILYKQNPGPLPWVDYFKNKLGQPLGK</sequence>
<dbReference type="EMBL" id="PFNN01000030">
    <property type="protein sequence ID" value="PIZ45673.1"/>
    <property type="molecule type" value="Genomic_DNA"/>
</dbReference>
<accession>A0A2M7THP3</accession>
<dbReference type="AlphaFoldDB" id="A0A2M7THP3"/>
<dbReference type="Gene3D" id="3.40.50.10490">
    <property type="entry name" value="Glucose-6-phosphate isomerase like protein, domain 1"/>
    <property type="match status" value="1"/>
</dbReference>
<name>A0A2M7THP3_9BACT</name>
<dbReference type="GO" id="GO:0097367">
    <property type="term" value="F:carbohydrate derivative binding"/>
    <property type="evidence" value="ECO:0007669"/>
    <property type="project" value="InterPro"/>
</dbReference>
<evidence type="ECO:0000256" key="1">
    <source>
        <dbReference type="ARBA" id="ARBA00010523"/>
    </source>
</evidence>
<keyword evidence="2" id="KW-0413">Isomerase</keyword>
<evidence type="ECO:0000259" key="3">
    <source>
        <dbReference type="Pfam" id="PF10432"/>
    </source>
</evidence>
<dbReference type="GO" id="GO:0004347">
    <property type="term" value="F:glucose-6-phosphate isomerase activity"/>
    <property type="evidence" value="ECO:0007669"/>
    <property type="project" value="InterPro"/>
</dbReference>
<evidence type="ECO:0000313" key="5">
    <source>
        <dbReference type="Proteomes" id="UP000231727"/>
    </source>
</evidence>